<evidence type="ECO:0000313" key="2">
    <source>
        <dbReference type="EMBL" id="KQL55140.1"/>
    </source>
</evidence>
<evidence type="ECO:0000259" key="1">
    <source>
        <dbReference type="Pfam" id="PF04389"/>
    </source>
</evidence>
<dbReference type="GO" id="GO:0008235">
    <property type="term" value="F:metalloexopeptidase activity"/>
    <property type="evidence" value="ECO:0007669"/>
    <property type="project" value="InterPro"/>
</dbReference>
<dbReference type="STRING" id="157838.AN964_17575"/>
<comment type="caution">
    <text evidence="2">The sequence shown here is derived from an EMBL/GenBank/DDBJ whole genome shotgun (WGS) entry which is preliminary data.</text>
</comment>
<dbReference type="PANTHER" id="PTHR12147:SF26">
    <property type="entry name" value="PEPTIDASE M28 DOMAIN-CONTAINING PROTEIN"/>
    <property type="match status" value="1"/>
</dbReference>
<dbReference type="Proteomes" id="UP000051888">
    <property type="component" value="Unassembled WGS sequence"/>
</dbReference>
<dbReference type="PATRIC" id="fig|157838.3.peg.3896"/>
<dbReference type="EMBL" id="LJJC01000004">
    <property type="protein sequence ID" value="KQL55140.1"/>
    <property type="molecule type" value="Genomic_DNA"/>
</dbReference>
<reference evidence="2 3" key="1">
    <citation type="submission" date="2015-09" db="EMBL/GenBank/DDBJ databases">
        <title>Genome sequencing project for genomic taxonomy and phylogenomics of Bacillus-like bacteria.</title>
        <authorList>
            <person name="Liu B."/>
            <person name="Wang J."/>
            <person name="Zhu Y."/>
            <person name="Liu G."/>
            <person name="Chen Q."/>
            <person name="Chen Z."/>
            <person name="Lan J."/>
            <person name="Che J."/>
            <person name="Ge C."/>
            <person name="Shi H."/>
            <person name="Pan Z."/>
            <person name="Liu X."/>
        </authorList>
    </citation>
    <scope>NUCLEOTIDE SEQUENCE [LARGE SCALE GENOMIC DNA]</scope>
    <source>
        <strain evidence="2 3">LMG 18435</strain>
    </source>
</reference>
<sequence length="414" mass="45328">MKSQLSKLSSILSKDIAFLTARETEGRVSGSVGAKVAANYLVNRLAELGAKPAGEDEYYTYLDVFAARLKGEVTLNIGGKKLIHRKDFGEISKYSNPSGNHLRGKLLVVRDGDDMDPDELKGKVVLIPEIPKDFDLPATVKAAEEVGIQALLINGGERRWFHKTLLASRENSIPVFRIHNQKVSVLVESGDHEVEIHLPLISESLTCQNVLGLFPGKNPSKTLVISAHYDHVGDDPSGFRFPGAIDNASGVAIVLEIARKLSGRFFPFNILIAFFTGEESGLIGAKHFVKNTTLPINAVINIDSLGFEPSLVQMRNGHEDAGNWLADLSAKIIQNHGVEVAWIAGGEDSVAFQKEGITAIGLGQKPTDPAQRGIHSPDDDAENLYYQPIEKALEITEDIINQFIEDPERFYKLI</sequence>
<evidence type="ECO:0000313" key="3">
    <source>
        <dbReference type="Proteomes" id="UP000051888"/>
    </source>
</evidence>
<dbReference type="OrthoDB" id="9762302at2"/>
<dbReference type="GO" id="GO:0006508">
    <property type="term" value="P:proteolysis"/>
    <property type="evidence" value="ECO:0007669"/>
    <property type="project" value="InterPro"/>
</dbReference>
<accession>A0A0Q3X042</accession>
<dbReference type="InterPro" id="IPR045175">
    <property type="entry name" value="M28_fam"/>
</dbReference>
<feature type="domain" description="Peptidase M28" evidence="1">
    <location>
        <begin position="209"/>
        <end position="394"/>
    </location>
</feature>
<dbReference type="Gene3D" id="3.40.630.10">
    <property type="entry name" value="Zn peptidases"/>
    <property type="match status" value="1"/>
</dbReference>
<dbReference type="AlphaFoldDB" id="A0A0Q3X042"/>
<dbReference type="SUPFAM" id="SSF53187">
    <property type="entry name" value="Zn-dependent exopeptidases"/>
    <property type="match status" value="1"/>
</dbReference>
<dbReference type="Pfam" id="PF04389">
    <property type="entry name" value="Peptidase_M28"/>
    <property type="match status" value="1"/>
</dbReference>
<proteinExistence type="predicted"/>
<keyword evidence="3" id="KW-1185">Reference proteome</keyword>
<dbReference type="InterPro" id="IPR007484">
    <property type="entry name" value="Peptidase_M28"/>
</dbReference>
<name>A0A0Q3X042_9BACI</name>
<organism evidence="2 3">
    <name type="scientific">Heyndrickxia shackletonii</name>
    <dbReference type="NCBI Taxonomy" id="157838"/>
    <lineage>
        <taxon>Bacteria</taxon>
        <taxon>Bacillati</taxon>
        <taxon>Bacillota</taxon>
        <taxon>Bacilli</taxon>
        <taxon>Bacillales</taxon>
        <taxon>Bacillaceae</taxon>
        <taxon>Heyndrickxia</taxon>
    </lineage>
</organism>
<dbReference type="PANTHER" id="PTHR12147">
    <property type="entry name" value="METALLOPEPTIDASE M28 FAMILY MEMBER"/>
    <property type="match status" value="1"/>
</dbReference>
<protein>
    <recommendedName>
        <fullName evidence="1">Peptidase M28 domain-containing protein</fullName>
    </recommendedName>
</protein>
<dbReference type="RefSeq" id="WP_055740935.1">
    <property type="nucleotide sequence ID" value="NZ_JAAIWL010000005.1"/>
</dbReference>
<dbReference type="Gene3D" id="3.50.30.30">
    <property type="match status" value="1"/>
</dbReference>
<gene>
    <name evidence="2" type="ORF">AN964_17575</name>
</gene>